<dbReference type="GO" id="GO:0006635">
    <property type="term" value="P:fatty acid beta-oxidation"/>
    <property type="evidence" value="ECO:0007669"/>
    <property type="project" value="TreeGrafter"/>
</dbReference>
<dbReference type="GO" id="GO:0016829">
    <property type="term" value="F:lyase activity"/>
    <property type="evidence" value="ECO:0007669"/>
    <property type="project" value="UniProtKB-KW"/>
</dbReference>
<dbReference type="PANTHER" id="PTHR11941">
    <property type="entry name" value="ENOYL-COA HYDRATASE-RELATED"/>
    <property type="match status" value="1"/>
</dbReference>
<accession>A0A7K0D1A6</accession>
<dbReference type="SUPFAM" id="SSF52096">
    <property type="entry name" value="ClpP/crotonase"/>
    <property type="match status" value="1"/>
</dbReference>
<evidence type="ECO:0000313" key="5">
    <source>
        <dbReference type="Proteomes" id="UP000438448"/>
    </source>
</evidence>
<evidence type="ECO:0000256" key="3">
    <source>
        <dbReference type="ARBA" id="ARBA00023239"/>
    </source>
</evidence>
<dbReference type="InterPro" id="IPR001753">
    <property type="entry name" value="Enoyl-CoA_hydra/iso"/>
</dbReference>
<keyword evidence="3 4" id="KW-0456">Lyase</keyword>
<keyword evidence="2" id="KW-0443">Lipid metabolism</keyword>
<evidence type="ECO:0000256" key="2">
    <source>
        <dbReference type="ARBA" id="ARBA00023098"/>
    </source>
</evidence>
<evidence type="ECO:0000256" key="1">
    <source>
        <dbReference type="ARBA" id="ARBA00005254"/>
    </source>
</evidence>
<dbReference type="Proteomes" id="UP000438448">
    <property type="component" value="Unassembled WGS sequence"/>
</dbReference>
<name>A0A7K0D1A6_9NOCA</name>
<dbReference type="OrthoDB" id="4284283at2"/>
<reference evidence="4 5" key="1">
    <citation type="submission" date="2019-10" db="EMBL/GenBank/DDBJ databases">
        <title>Nocardia macrotermitis sp. nov. and Nocardia aurantia sp. nov., isolated from the gut of fungus growing-termite Macrotermes natalensis.</title>
        <authorList>
            <person name="Benndorf R."/>
            <person name="Schwitalla J."/>
            <person name="Martin K."/>
            <person name="De Beer W."/>
            <person name="Kaster A.-K."/>
            <person name="Vollmers J."/>
            <person name="Poulsen M."/>
            <person name="Beemelmanns C."/>
        </authorList>
    </citation>
    <scope>NUCLEOTIDE SEQUENCE [LARGE SCALE GENOMIC DNA]</scope>
    <source>
        <strain evidence="4 5">RB20</strain>
    </source>
</reference>
<dbReference type="EMBL" id="WEGK01000003">
    <property type="protein sequence ID" value="MQY18724.1"/>
    <property type="molecule type" value="Genomic_DNA"/>
</dbReference>
<organism evidence="4 5">
    <name type="scientific">Nocardia macrotermitis</name>
    <dbReference type="NCBI Taxonomy" id="2585198"/>
    <lineage>
        <taxon>Bacteria</taxon>
        <taxon>Bacillati</taxon>
        <taxon>Actinomycetota</taxon>
        <taxon>Actinomycetes</taxon>
        <taxon>Mycobacteriales</taxon>
        <taxon>Nocardiaceae</taxon>
        <taxon>Nocardia</taxon>
    </lineage>
</organism>
<proteinExistence type="inferred from homology"/>
<dbReference type="PANTHER" id="PTHR11941:SF169">
    <property type="entry name" value="(7AS)-7A-METHYL-1,5-DIOXO-2,3,5,6,7,7A-HEXAHYDRO-1H-INDENE-CARBOXYL-COA HYDROLASE"/>
    <property type="match status" value="1"/>
</dbReference>
<dbReference type="Gene3D" id="1.10.12.10">
    <property type="entry name" value="Lyase 2-enoyl-coa Hydratase, Chain A, domain 2"/>
    <property type="match status" value="1"/>
</dbReference>
<protein>
    <submittedName>
        <fullName evidence="4">Carnitinyl-CoA dehydratase</fullName>
        <ecNumber evidence="4">4.2.1.149</ecNumber>
    </submittedName>
</protein>
<dbReference type="InterPro" id="IPR014748">
    <property type="entry name" value="Enoyl-CoA_hydra_C"/>
</dbReference>
<gene>
    <name evidence="4" type="primary">caiD_2</name>
    <name evidence="4" type="ORF">NRB20_18030</name>
</gene>
<dbReference type="CDD" id="cd06558">
    <property type="entry name" value="crotonase-like"/>
    <property type="match status" value="1"/>
</dbReference>
<dbReference type="AlphaFoldDB" id="A0A7K0D1A6"/>
<dbReference type="InterPro" id="IPR029045">
    <property type="entry name" value="ClpP/crotonase-like_dom_sf"/>
</dbReference>
<keyword evidence="5" id="KW-1185">Reference proteome</keyword>
<sequence>MSENTDANSELVVERSGAVLIARLNRPEARNALNGNLIRGIGQAVLDAEADPGIRAIVLIGTGDRAFCAGMDLRAFAKGESFGADPATEAYGRLAKGQAGVPVVGAANATAVGGGLELLLGCDVVVASSAAKFGFPEVKRGLFAAGGGTTVGTRIPLAIALELLLTGDFVSAARAYEVGLINAVAEPDEVLATAVALAERIAANAPLGLAASKELARLAVTDSDEAEARLKTWQGKVFTSADAKEGATAFAEKRTPQWQGK</sequence>
<dbReference type="Pfam" id="PF00378">
    <property type="entry name" value="ECH_1"/>
    <property type="match status" value="1"/>
</dbReference>
<evidence type="ECO:0000313" key="4">
    <source>
        <dbReference type="EMBL" id="MQY18724.1"/>
    </source>
</evidence>
<dbReference type="Gene3D" id="3.90.226.10">
    <property type="entry name" value="2-enoyl-CoA Hydratase, Chain A, domain 1"/>
    <property type="match status" value="1"/>
</dbReference>
<dbReference type="EC" id="4.2.1.149" evidence="4"/>
<comment type="similarity">
    <text evidence="1">Belongs to the enoyl-CoA hydratase/isomerase family.</text>
</comment>
<comment type="caution">
    <text evidence="4">The sequence shown here is derived from an EMBL/GenBank/DDBJ whole genome shotgun (WGS) entry which is preliminary data.</text>
</comment>
<dbReference type="RefSeq" id="WP_153409340.1">
    <property type="nucleotide sequence ID" value="NZ_WEGK01000003.1"/>
</dbReference>